<gene>
    <name evidence="2" type="ORF">ACHAWO_006959</name>
</gene>
<feature type="compositionally biased region" description="Acidic residues" evidence="1">
    <location>
        <begin position="174"/>
        <end position="185"/>
    </location>
</feature>
<keyword evidence="3" id="KW-1185">Reference proteome</keyword>
<protein>
    <submittedName>
        <fullName evidence="2">Uncharacterized protein</fullName>
    </submittedName>
</protein>
<dbReference type="AlphaFoldDB" id="A0ABD3NAU5"/>
<accession>A0ABD3NAU5</accession>
<reference evidence="2 3" key="1">
    <citation type="submission" date="2024-10" db="EMBL/GenBank/DDBJ databases">
        <title>Updated reference genomes for cyclostephanoid diatoms.</title>
        <authorList>
            <person name="Roberts W.R."/>
            <person name="Alverson A.J."/>
        </authorList>
    </citation>
    <scope>NUCLEOTIDE SEQUENCE [LARGE SCALE GENOMIC DNA]</scope>
    <source>
        <strain evidence="2 3">AJA010-31</strain>
    </source>
</reference>
<name>A0ABD3NAU5_9STRA</name>
<dbReference type="EMBL" id="JALLPJ020001248">
    <property type="protein sequence ID" value="KAL3773087.1"/>
    <property type="molecule type" value="Genomic_DNA"/>
</dbReference>
<proteinExistence type="predicted"/>
<feature type="region of interest" description="Disordered" evidence="1">
    <location>
        <begin position="174"/>
        <end position="199"/>
    </location>
</feature>
<dbReference type="Proteomes" id="UP001530400">
    <property type="component" value="Unassembled WGS sequence"/>
</dbReference>
<evidence type="ECO:0000313" key="2">
    <source>
        <dbReference type="EMBL" id="KAL3773087.1"/>
    </source>
</evidence>
<sequence>MPPAAKYAVIRQAIAQSLFGPKPRNKLLTAAQYAGAFNTCINLGGGIKLTEEIVKKSFDARDEDLKYSLCCKNMEIDHDGDCVLSVLKSMQLTFGGKRCTAFGIFDSAKTAKEMASEENVLDDDNVGRLRLALTDPMKNKLVDCLLKEFPNQCRPTIQQFQSPEPEQRRVSIEEHDEEMRDDNDAQVEFGSNDLNTHTS</sequence>
<evidence type="ECO:0000256" key="1">
    <source>
        <dbReference type="SAM" id="MobiDB-lite"/>
    </source>
</evidence>
<organism evidence="2 3">
    <name type="scientific">Cyclotella atomus</name>
    <dbReference type="NCBI Taxonomy" id="382360"/>
    <lineage>
        <taxon>Eukaryota</taxon>
        <taxon>Sar</taxon>
        <taxon>Stramenopiles</taxon>
        <taxon>Ochrophyta</taxon>
        <taxon>Bacillariophyta</taxon>
        <taxon>Coscinodiscophyceae</taxon>
        <taxon>Thalassiosirophycidae</taxon>
        <taxon>Stephanodiscales</taxon>
        <taxon>Stephanodiscaceae</taxon>
        <taxon>Cyclotella</taxon>
    </lineage>
</organism>
<comment type="caution">
    <text evidence="2">The sequence shown here is derived from an EMBL/GenBank/DDBJ whole genome shotgun (WGS) entry which is preliminary data.</text>
</comment>
<evidence type="ECO:0000313" key="3">
    <source>
        <dbReference type="Proteomes" id="UP001530400"/>
    </source>
</evidence>